<dbReference type="AlphaFoldDB" id="A0A4S8LVR2"/>
<feature type="compositionally biased region" description="Acidic residues" evidence="1">
    <location>
        <begin position="371"/>
        <end position="382"/>
    </location>
</feature>
<feature type="compositionally biased region" description="Basic and acidic residues" evidence="1">
    <location>
        <begin position="177"/>
        <end position="191"/>
    </location>
</feature>
<feature type="region of interest" description="Disordered" evidence="1">
    <location>
        <begin position="148"/>
        <end position="388"/>
    </location>
</feature>
<evidence type="ECO:0000313" key="2">
    <source>
        <dbReference type="EMBL" id="THU93694.1"/>
    </source>
</evidence>
<accession>A0A4S8LVR2</accession>
<feature type="compositionally biased region" description="Basic residues" evidence="1">
    <location>
        <begin position="342"/>
        <end position="352"/>
    </location>
</feature>
<evidence type="ECO:0000313" key="3">
    <source>
        <dbReference type="Proteomes" id="UP000297245"/>
    </source>
</evidence>
<dbReference type="EMBL" id="ML179242">
    <property type="protein sequence ID" value="THU93694.1"/>
    <property type="molecule type" value="Genomic_DNA"/>
</dbReference>
<feature type="compositionally biased region" description="Polar residues" evidence="1">
    <location>
        <begin position="167"/>
        <end position="176"/>
    </location>
</feature>
<gene>
    <name evidence="2" type="ORF">K435DRAFT_861262</name>
</gene>
<feature type="compositionally biased region" description="Low complexity" evidence="1">
    <location>
        <begin position="215"/>
        <end position="229"/>
    </location>
</feature>
<reference evidence="2 3" key="1">
    <citation type="journal article" date="2019" name="Nat. Ecol. Evol.">
        <title>Megaphylogeny resolves global patterns of mushroom evolution.</title>
        <authorList>
            <person name="Varga T."/>
            <person name="Krizsan K."/>
            <person name="Foldi C."/>
            <person name="Dima B."/>
            <person name="Sanchez-Garcia M."/>
            <person name="Sanchez-Ramirez S."/>
            <person name="Szollosi G.J."/>
            <person name="Szarkandi J.G."/>
            <person name="Papp V."/>
            <person name="Albert L."/>
            <person name="Andreopoulos W."/>
            <person name="Angelini C."/>
            <person name="Antonin V."/>
            <person name="Barry K.W."/>
            <person name="Bougher N.L."/>
            <person name="Buchanan P."/>
            <person name="Buyck B."/>
            <person name="Bense V."/>
            <person name="Catcheside P."/>
            <person name="Chovatia M."/>
            <person name="Cooper J."/>
            <person name="Damon W."/>
            <person name="Desjardin D."/>
            <person name="Finy P."/>
            <person name="Geml J."/>
            <person name="Haridas S."/>
            <person name="Hughes K."/>
            <person name="Justo A."/>
            <person name="Karasinski D."/>
            <person name="Kautmanova I."/>
            <person name="Kiss B."/>
            <person name="Kocsube S."/>
            <person name="Kotiranta H."/>
            <person name="LaButti K.M."/>
            <person name="Lechner B.E."/>
            <person name="Liimatainen K."/>
            <person name="Lipzen A."/>
            <person name="Lukacs Z."/>
            <person name="Mihaltcheva S."/>
            <person name="Morgado L.N."/>
            <person name="Niskanen T."/>
            <person name="Noordeloos M.E."/>
            <person name="Ohm R.A."/>
            <person name="Ortiz-Santana B."/>
            <person name="Ovrebo C."/>
            <person name="Racz N."/>
            <person name="Riley R."/>
            <person name="Savchenko A."/>
            <person name="Shiryaev A."/>
            <person name="Soop K."/>
            <person name="Spirin V."/>
            <person name="Szebenyi C."/>
            <person name="Tomsovsky M."/>
            <person name="Tulloss R.E."/>
            <person name="Uehling J."/>
            <person name="Grigoriev I.V."/>
            <person name="Vagvolgyi C."/>
            <person name="Papp T."/>
            <person name="Martin F.M."/>
            <person name="Miettinen O."/>
            <person name="Hibbett D.S."/>
            <person name="Nagy L.G."/>
        </authorList>
    </citation>
    <scope>NUCLEOTIDE SEQUENCE [LARGE SCALE GENOMIC DNA]</scope>
    <source>
        <strain evidence="2 3">CBS 962.96</strain>
    </source>
</reference>
<name>A0A4S8LVR2_DENBC</name>
<proteinExistence type="predicted"/>
<evidence type="ECO:0000256" key="1">
    <source>
        <dbReference type="SAM" id="MobiDB-lite"/>
    </source>
</evidence>
<sequence length="737" mass="80028">MSVDENTLSRLFDTSERVRQTVLPYWPVLGRGEMSWDAVSTLLEPLEDDLTFLSLYEVEAYTPTPSIHMMTALNIVLLNLTRPPKTRLPSWAMHREDLDELKAQVLEVAGQKAFHWDLPISRVPSTLPPKPKTLDFPLFIDDEPAPQVVPQQKAPTPGPSQAPVAPTKTTSAPSNDSRLKSVDRQIADRANQRPKARPNFKGSTARPSNLPGEPPVVISRPSVVVSKPPATFLRDPAPKPVENKSRDGTDVPTDSVALRRPPRAVAVKAKEALDAQTKTSRKRPREPSPEADDEYKDGNSDNNSAAPVKKSRTSKDAGPSKTSASNHAASGTSKKTASNKDSKKKTAVKKTKTPAPTKIDKGKNKAVSENPESEEEDDDAPADPEPVYDFPGKVVDSEFLKGRTALVTGDLKKLETPPSFPGLETLPYLTPAEYIATDSQHARLFPSQPGRAPSTTEKDYPDVFIASHRLGAGYSLNDLVKTTRNIGAVRQVVADHKLVICAACAAGTHTKTCVPMGVGLPCVACRGSGIPCSLNSELDRLEVSSRTGYEIFAQCSPAIANQLRRVNASACTFITTSGLLDTQKFNLGSEIAILRQQLANPARVFHQLKASDSNFKLTPQLITDVCQLAGWTSSYSVEAIETFLSQPAPPEDAYYHPAFASPSEIAPAPSYGLGDLFFPVGNKPSQIDVSPWGPFVDARNSMREEFTADQANGRAPSVITIPESSRKFLFFLISIDI</sequence>
<dbReference type="Proteomes" id="UP000297245">
    <property type="component" value="Unassembled WGS sequence"/>
</dbReference>
<feature type="compositionally biased region" description="Polar residues" evidence="1">
    <location>
        <begin position="320"/>
        <end position="331"/>
    </location>
</feature>
<keyword evidence="3" id="KW-1185">Reference proteome</keyword>
<protein>
    <submittedName>
        <fullName evidence="2">Uncharacterized protein</fullName>
    </submittedName>
</protein>
<organism evidence="2 3">
    <name type="scientific">Dendrothele bispora (strain CBS 962.96)</name>
    <dbReference type="NCBI Taxonomy" id="1314807"/>
    <lineage>
        <taxon>Eukaryota</taxon>
        <taxon>Fungi</taxon>
        <taxon>Dikarya</taxon>
        <taxon>Basidiomycota</taxon>
        <taxon>Agaricomycotina</taxon>
        <taxon>Agaricomycetes</taxon>
        <taxon>Agaricomycetidae</taxon>
        <taxon>Agaricales</taxon>
        <taxon>Agaricales incertae sedis</taxon>
        <taxon>Dendrothele</taxon>
    </lineage>
</organism>